<dbReference type="PROSITE" id="PS51257">
    <property type="entry name" value="PROKAR_LIPOPROTEIN"/>
    <property type="match status" value="1"/>
</dbReference>
<name>A0A1H9K7R8_9HYPH</name>
<sequence>MFTESRNAGRAVLSLGLALALALAGCAGTPKGMLSPVQTAGDGTSKVDLLVATTRAPTSAPGMLFSGERGPDVSLDRIVVSIPPESARKVGEVQWPKKVPGNPRTDFVTSDVERLDSTAARGWFRKTAGRKRQLLLFVHGFNNRYEESVFRFAQIVHDSGTDFAPLLFTWPSRGSVFAYGYDRESTNFSRDGLEKVLQEAVASPDVGSITVLAHSMGSWLAVESLRQLAIRQGKIPPKIDNVILASPDIDVDVFRKQMQDMGPDRPHFTIFVSRDDQALRLSRAISGGVDRLGSLDPTQEPYRSVFEKDDITVLDLTALRTGDSLNHSKFAESPEVVRLLGQRLIDGQTVTDSDTGLGQRLGSVLAGAAQSAGSAASVAVSLPISVFDPRTRENLGEQMGAVRQSVGNTFYSAAGH</sequence>
<dbReference type="STRING" id="1855383.SAMN05216548_109112"/>
<accession>A0A1H9K7R8</accession>
<dbReference type="RefSeq" id="WP_238858318.1">
    <property type="nucleotide sequence ID" value="NZ_FOFG01000009.1"/>
</dbReference>
<evidence type="ECO:0000256" key="1">
    <source>
        <dbReference type="SAM" id="SignalP"/>
    </source>
</evidence>
<dbReference type="Proteomes" id="UP000199647">
    <property type="component" value="Unassembled WGS sequence"/>
</dbReference>
<dbReference type="InterPro" id="IPR014586">
    <property type="entry name" value="UCP033909"/>
</dbReference>
<evidence type="ECO:0000313" key="2">
    <source>
        <dbReference type="EMBL" id="SEQ95266.1"/>
    </source>
</evidence>
<proteinExistence type="predicted"/>
<dbReference type="PANTHER" id="PTHR36513:SF1">
    <property type="entry name" value="TRANSMEMBRANE PROTEIN"/>
    <property type="match status" value="1"/>
</dbReference>
<dbReference type="AlphaFoldDB" id="A0A1H9K7R8"/>
<dbReference type="Pfam" id="PF05990">
    <property type="entry name" value="DUF900"/>
    <property type="match status" value="1"/>
</dbReference>
<dbReference type="PANTHER" id="PTHR36513">
    <property type="entry name" value="ABC TRANSMEMBRANE TYPE-1 DOMAIN-CONTAINING PROTEIN"/>
    <property type="match status" value="1"/>
</dbReference>
<dbReference type="SUPFAM" id="SSF53474">
    <property type="entry name" value="alpha/beta-Hydrolases"/>
    <property type="match status" value="1"/>
</dbReference>
<dbReference type="Gene3D" id="3.40.50.1820">
    <property type="entry name" value="alpha/beta hydrolase"/>
    <property type="match status" value="1"/>
</dbReference>
<feature type="chain" id="PRO_5011749481" evidence="1">
    <location>
        <begin position="28"/>
        <end position="416"/>
    </location>
</feature>
<keyword evidence="1" id="KW-0732">Signal</keyword>
<dbReference type="EMBL" id="FOFG01000009">
    <property type="protein sequence ID" value="SEQ95266.1"/>
    <property type="molecule type" value="Genomic_DNA"/>
</dbReference>
<evidence type="ECO:0000313" key="3">
    <source>
        <dbReference type="Proteomes" id="UP000199647"/>
    </source>
</evidence>
<dbReference type="PIRSF" id="PIRSF033909">
    <property type="entry name" value="UCP033909"/>
    <property type="match status" value="1"/>
</dbReference>
<keyword evidence="3" id="KW-1185">Reference proteome</keyword>
<gene>
    <name evidence="2" type="ORF">SAMN05216548_109112</name>
</gene>
<reference evidence="2 3" key="1">
    <citation type="submission" date="2016-10" db="EMBL/GenBank/DDBJ databases">
        <authorList>
            <person name="de Groot N.N."/>
        </authorList>
    </citation>
    <scope>NUCLEOTIDE SEQUENCE [LARGE SCALE GENOMIC DNA]</scope>
    <source>
        <strain evidence="2 3">A52C2</strain>
    </source>
</reference>
<dbReference type="InterPro" id="IPR010297">
    <property type="entry name" value="DUF900_hydrolase"/>
</dbReference>
<feature type="signal peptide" evidence="1">
    <location>
        <begin position="1"/>
        <end position="27"/>
    </location>
</feature>
<protein>
    <submittedName>
        <fullName evidence="2">Esterase/lipase superfamily enzyme</fullName>
    </submittedName>
</protein>
<dbReference type="InterPro" id="IPR029058">
    <property type="entry name" value="AB_hydrolase_fold"/>
</dbReference>
<organism evidence="2 3">
    <name type="scientific">Faunimonas pinastri</name>
    <dbReference type="NCBI Taxonomy" id="1855383"/>
    <lineage>
        <taxon>Bacteria</taxon>
        <taxon>Pseudomonadati</taxon>
        <taxon>Pseudomonadota</taxon>
        <taxon>Alphaproteobacteria</taxon>
        <taxon>Hyphomicrobiales</taxon>
        <taxon>Afifellaceae</taxon>
        <taxon>Faunimonas</taxon>
    </lineage>
</organism>